<protein>
    <submittedName>
        <fullName evidence="2">Uncharacterized protein</fullName>
    </submittedName>
</protein>
<feature type="region of interest" description="Disordered" evidence="1">
    <location>
        <begin position="505"/>
        <end position="549"/>
    </location>
</feature>
<dbReference type="AlphaFoldDB" id="A0A8S9RJ97"/>
<feature type="region of interest" description="Disordered" evidence="1">
    <location>
        <begin position="1"/>
        <end position="29"/>
    </location>
</feature>
<dbReference type="EMBL" id="QGKX02000095">
    <property type="protein sequence ID" value="KAF3573264.1"/>
    <property type="molecule type" value="Genomic_DNA"/>
</dbReference>
<feature type="compositionally biased region" description="Basic and acidic residues" evidence="1">
    <location>
        <begin position="1"/>
        <end position="11"/>
    </location>
</feature>
<proteinExistence type="predicted"/>
<gene>
    <name evidence="2" type="ORF">F2Q69_00059313</name>
</gene>
<feature type="region of interest" description="Disordered" evidence="1">
    <location>
        <begin position="253"/>
        <end position="284"/>
    </location>
</feature>
<evidence type="ECO:0000256" key="1">
    <source>
        <dbReference type="SAM" id="MobiDB-lite"/>
    </source>
</evidence>
<organism evidence="2 3">
    <name type="scientific">Brassica cretica</name>
    <name type="common">Mustard</name>
    <dbReference type="NCBI Taxonomy" id="69181"/>
    <lineage>
        <taxon>Eukaryota</taxon>
        <taxon>Viridiplantae</taxon>
        <taxon>Streptophyta</taxon>
        <taxon>Embryophyta</taxon>
        <taxon>Tracheophyta</taxon>
        <taxon>Spermatophyta</taxon>
        <taxon>Magnoliopsida</taxon>
        <taxon>eudicotyledons</taxon>
        <taxon>Gunneridae</taxon>
        <taxon>Pentapetalae</taxon>
        <taxon>rosids</taxon>
        <taxon>malvids</taxon>
        <taxon>Brassicales</taxon>
        <taxon>Brassicaceae</taxon>
        <taxon>Brassiceae</taxon>
        <taxon>Brassica</taxon>
    </lineage>
</organism>
<feature type="compositionally biased region" description="Basic and acidic residues" evidence="1">
    <location>
        <begin position="394"/>
        <end position="416"/>
    </location>
</feature>
<feature type="compositionally biased region" description="Basic and acidic residues" evidence="1">
    <location>
        <begin position="134"/>
        <end position="161"/>
    </location>
</feature>
<comment type="caution">
    <text evidence="2">The sequence shown here is derived from an EMBL/GenBank/DDBJ whole genome shotgun (WGS) entry which is preliminary data.</text>
</comment>
<feature type="region of interest" description="Disordered" evidence="1">
    <location>
        <begin position="67"/>
        <end position="184"/>
    </location>
</feature>
<feature type="region of interest" description="Disordered" evidence="1">
    <location>
        <begin position="323"/>
        <end position="436"/>
    </location>
</feature>
<dbReference type="Proteomes" id="UP000712600">
    <property type="component" value="Unassembled WGS sequence"/>
</dbReference>
<reference evidence="2" key="1">
    <citation type="submission" date="2019-12" db="EMBL/GenBank/DDBJ databases">
        <title>Genome sequencing and annotation of Brassica cretica.</title>
        <authorList>
            <person name="Studholme D.J."/>
            <person name="Sarris P."/>
        </authorList>
    </citation>
    <scope>NUCLEOTIDE SEQUENCE</scope>
    <source>
        <strain evidence="2">PFS-109/04</strain>
        <tissue evidence="2">Leaf</tissue>
    </source>
</reference>
<feature type="compositionally biased region" description="Polar residues" evidence="1">
    <location>
        <begin position="107"/>
        <end position="126"/>
    </location>
</feature>
<name>A0A8S9RJ97_BRACR</name>
<accession>A0A8S9RJ97</accession>
<evidence type="ECO:0000313" key="2">
    <source>
        <dbReference type="EMBL" id="KAF3573264.1"/>
    </source>
</evidence>
<sequence length="549" mass="60073">MTTNADKDPQTHDGTPVDTNADKTPARNVSTVTADAAILDQIKEMFASAQKKTDKQRKLVGSLAKQVETLTGKAGSKSPRGTTRARSGRRLDFETPGNRAAYADKASSGQNPDETLQPGAQPTTKNLPPPTGSNEREEIERIDLDIRDQSEHSDDGADIHPRRTRSQSARQDASFEKPMTEEEENLYWAEQEELAEKQARIHRGQHRQARKAAKNPDEIHDLREYIAKTAVEVLALEGGGGYGSISLATTHAQSDMTTNADKDPQTHDGTPVDANADKTPAGNVSTVTADTAILDQMKEMFASAQKKTDEQGKLVASLVKQVETLTAKARSKAPRGTTRARSGRRRDFETPGNRAAHADKASSGQKPDETLQPGAQPTTENLPPPTGSNEGEEIERIDLDISDQSDHSDDGADIHPRRTRSQSARQDASFEKPMIEEEENLYWVEQEELPEKQAVIHRGQHRQARKAARYPDEIHDLREYIAKTAVEPARPVSTAVLPIESPASSAVTRASSPGEHGQVASRVTGELGRDTGQLARRARPCCRSARRRA</sequence>
<evidence type="ECO:0000313" key="3">
    <source>
        <dbReference type="Proteomes" id="UP000712600"/>
    </source>
</evidence>
<feature type="compositionally biased region" description="Basic residues" evidence="1">
    <location>
        <begin position="536"/>
        <end position="549"/>
    </location>
</feature>